<dbReference type="AlphaFoldDB" id="A0A0L9ULK7"/>
<evidence type="ECO:0000313" key="2">
    <source>
        <dbReference type="EMBL" id="KOM43434.1"/>
    </source>
</evidence>
<accession>A0A0L9ULK7</accession>
<sequence length="131" mass="14993">MDQLAKKLDKSRSKETSRMKKQAKSSFRGMLESSLGCIHPNLCLHFTSQFTEHHRLKLCFSFSFTEPLFHSNLIFITESLHLLQSNHRTPLQSGFHTFLFPLVIFNPFRYIAEAPLPLLGASMVQVKGELG</sequence>
<evidence type="ECO:0000256" key="1">
    <source>
        <dbReference type="SAM" id="MobiDB-lite"/>
    </source>
</evidence>
<organism evidence="2 3">
    <name type="scientific">Phaseolus angularis</name>
    <name type="common">Azuki bean</name>
    <name type="synonym">Vigna angularis</name>
    <dbReference type="NCBI Taxonomy" id="3914"/>
    <lineage>
        <taxon>Eukaryota</taxon>
        <taxon>Viridiplantae</taxon>
        <taxon>Streptophyta</taxon>
        <taxon>Embryophyta</taxon>
        <taxon>Tracheophyta</taxon>
        <taxon>Spermatophyta</taxon>
        <taxon>Magnoliopsida</taxon>
        <taxon>eudicotyledons</taxon>
        <taxon>Gunneridae</taxon>
        <taxon>Pentapetalae</taxon>
        <taxon>rosids</taxon>
        <taxon>fabids</taxon>
        <taxon>Fabales</taxon>
        <taxon>Fabaceae</taxon>
        <taxon>Papilionoideae</taxon>
        <taxon>50 kb inversion clade</taxon>
        <taxon>NPAAA clade</taxon>
        <taxon>indigoferoid/millettioid clade</taxon>
        <taxon>Phaseoleae</taxon>
        <taxon>Vigna</taxon>
    </lineage>
</organism>
<name>A0A0L9ULK7_PHAAN</name>
<proteinExistence type="predicted"/>
<evidence type="ECO:0000313" key="3">
    <source>
        <dbReference type="Proteomes" id="UP000053144"/>
    </source>
</evidence>
<feature type="region of interest" description="Disordered" evidence="1">
    <location>
        <begin position="1"/>
        <end position="26"/>
    </location>
</feature>
<reference evidence="3" key="1">
    <citation type="journal article" date="2015" name="Proc. Natl. Acad. Sci. U.S.A.">
        <title>Genome sequencing of adzuki bean (Vigna angularis) provides insight into high starch and low fat accumulation and domestication.</title>
        <authorList>
            <person name="Yang K."/>
            <person name="Tian Z."/>
            <person name="Chen C."/>
            <person name="Luo L."/>
            <person name="Zhao B."/>
            <person name="Wang Z."/>
            <person name="Yu L."/>
            <person name="Li Y."/>
            <person name="Sun Y."/>
            <person name="Li W."/>
            <person name="Chen Y."/>
            <person name="Li Y."/>
            <person name="Zhang Y."/>
            <person name="Ai D."/>
            <person name="Zhao J."/>
            <person name="Shang C."/>
            <person name="Ma Y."/>
            <person name="Wu B."/>
            <person name="Wang M."/>
            <person name="Gao L."/>
            <person name="Sun D."/>
            <person name="Zhang P."/>
            <person name="Guo F."/>
            <person name="Wang W."/>
            <person name="Li Y."/>
            <person name="Wang J."/>
            <person name="Varshney R.K."/>
            <person name="Wang J."/>
            <person name="Ling H.Q."/>
            <person name="Wan P."/>
        </authorList>
    </citation>
    <scope>NUCLEOTIDE SEQUENCE</scope>
    <source>
        <strain evidence="3">cv. Jingnong 6</strain>
    </source>
</reference>
<dbReference type="Gramene" id="KOM43434">
    <property type="protein sequence ID" value="KOM43434"/>
    <property type="gene ID" value="LR48_Vigan05g103800"/>
</dbReference>
<gene>
    <name evidence="2" type="ORF">LR48_Vigan05g103800</name>
</gene>
<protein>
    <submittedName>
        <fullName evidence="2">Uncharacterized protein</fullName>
    </submittedName>
</protein>
<dbReference type="Proteomes" id="UP000053144">
    <property type="component" value="Chromosome 5"/>
</dbReference>
<dbReference type="EMBL" id="CM003375">
    <property type="protein sequence ID" value="KOM43434.1"/>
    <property type="molecule type" value="Genomic_DNA"/>
</dbReference>
<feature type="compositionally biased region" description="Basic and acidic residues" evidence="1">
    <location>
        <begin position="1"/>
        <end position="18"/>
    </location>
</feature>